<protein>
    <recommendedName>
        <fullName evidence="3">Phospholipase C/D domain-containing protein</fullName>
    </recommendedName>
</protein>
<comment type="caution">
    <text evidence="1">The sequence shown here is derived from an EMBL/GenBank/DDBJ whole genome shotgun (WGS) entry which is preliminary data.</text>
</comment>
<sequence>MPWPMVHFSIAEQLWNQSPSPEFLLGSIAPDAIHMREGTTRQDKGHTHLCDDDGTMPNLLDFDNFYRKHRRSDDHSFNQFMLGYVSHIFTDLRWTETVWKDYVEKVSGEFPQQNEALKSRYNMEVCQIEYHLCRSENWTDRVLSSLLQAKAYSVPSLLHENEVKQYGEHVARNLRDTSNEPGIALCYITDQIVAAFIDRSVDELRGLVRFWER</sequence>
<organism evidence="1 2">
    <name type="scientific">Paenibacillus silvestris</name>
    <dbReference type="NCBI Taxonomy" id="2606219"/>
    <lineage>
        <taxon>Bacteria</taxon>
        <taxon>Bacillati</taxon>
        <taxon>Bacillota</taxon>
        <taxon>Bacilli</taxon>
        <taxon>Bacillales</taxon>
        <taxon>Paenibacillaceae</taxon>
        <taxon>Paenibacillus</taxon>
    </lineage>
</organism>
<reference evidence="1 2" key="1">
    <citation type="submission" date="2019-12" db="EMBL/GenBank/DDBJ databases">
        <title>Paenibacillus sp. nov. sp. isolated from soil.</title>
        <authorList>
            <person name="Kim J."/>
            <person name="Jeong S.E."/>
            <person name="Jung H.S."/>
            <person name="Jeon C.O."/>
        </authorList>
    </citation>
    <scope>NUCLEOTIDE SEQUENCE [LARGE SCALE GENOMIC DNA]</scope>
    <source>
        <strain evidence="1 2">5J-6</strain>
    </source>
</reference>
<accession>A0A6L8VBW6</accession>
<evidence type="ECO:0000313" key="2">
    <source>
        <dbReference type="Proteomes" id="UP000481087"/>
    </source>
</evidence>
<name>A0A6L8VBW6_9BACL</name>
<evidence type="ECO:0000313" key="1">
    <source>
        <dbReference type="EMBL" id="MZQ87132.1"/>
    </source>
</evidence>
<evidence type="ECO:0008006" key="3">
    <source>
        <dbReference type="Google" id="ProtNLM"/>
    </source>
</evidence>
<dbReference type="AlphaFoldDB" id="A0A6L8VBW6"/>
<dbReference type="RefSeq" id="WP_161411772.1">
    <property type="nucleotide sequence ID" value="NZ_WTUZ01000040.1"/>
</dbReference>
<gene>
    <name evidence="1" type="ORF">GQF01_33965</name>
</gene>
<dbReference type="Proteomes" id="UP000481087">
    <property type="component" value="Unassembled WGS sequence"/>
</dbReference>
<keyword evidence="2" id="KW-1185">Reference proteome</keyword>
<dbReference type="EMBL" id="WTUZ01000040">
    <property type="protein sequence ID" value="MZQ87132.1"/>
    <property type="molecule type" value="Genomic_DNA"/>
</dbReference>
<proteinExistence type="predicted"/>